<keyword evidence="3" id="KW-1185">Reference proteome</keyword>
<dbReference type="SMART" id="SM00530">
    <property type="entry name" value="HTH_XRE"/>
    <property type="match status" value="1"/>
</dbReference>
<dbReference type="Pfam" id="PF01381">
    <property type="entry name" value="HTH_3"/>
    <property type="match status" value="1"/>
</dbReference>
<reference evidence="2 3" key="1">
    <citation type="submission" date="2023-07" db="EMBL/GenBank/DDBJ databases">
        <title>Sequencing the genomes of 1000 actinobacteria strains.</title>
        <authorList>
            <person name="Klenk H.-P."/>
        </authorList>
    </citation>
    <scope>NUCLEOTIDE SEQUENCE [LARGE SCALE GENOMIC DNA]</scope>
    <source>
        <strain evidence="2 3">DSM 102162</strain>
    </source>
</reference>
<dbReference type="SUPFAM" id="SSF47413">
    <property type="entry name" value="lambda repressor-like DNA-binding domains"/>
    <property type="match status" value="1"/>
</dbReference>
<dbReference type="CDD" id="cd00093">
    <property type="entry name" value="HTH_XRE"/>
    <property type="match status" value="1"/>
</dbReference>
<feature type="domain" description="HTH cro/C1-type" evidence="1">
    <location>
        <begin position="30"/>
        <end position="84"/>
    </location>
</feature>
<dbReference type="EMBL" id="JAUSQW010000001">
    <property type="protein sequence ID" value="MDP9801211.1"/>
    <property type="molecule type" value="Genomic_DNA"/>
</dbReference>
<evidence type="ECO:0000313" key="2">
    <source>
        <dbReference type="EMBL" id="MDP9801211.1"/>
    </source>
</evidence>
<name>A0ABT9NCW1_9ACTO</name>
<dbReference type="Gene3D" id="1.10.260.40">
    <property type="entry name" value="lambda repressor-like DNA-binding domains"/>
    <property type="match status" value="1"/>
</dbReference>
<dbReference type="Proteomes" id="UP001235966">
    <property type="component" value="Unassembled WGS sequence"/>
</dbReference>
<dbReference type="InterPro" id="IPR001387">
    <property type="entry name" value="Cro/C1-type_HTH"/>
</dbReference>
<comment type="caution">
    <text evidence="2">The sequence shown here is derived from an EMBL/GenBank/DDBJ whole genome shotgun (WGS) entry which is preliminary data.</text>
</comment>
<dbReference type="PROSITE" id="PS50943">
    <property type="entry name" value="HTH_CROC1"/>
    <property type="match status" value="1"/>
</dbReference>
<dbReference type="InterPro" id="IPR010982">
    <property type="entry name" value="Lambda_DNA-bd_dom_sf"/>
</dbReference>
<dbReference type="RefSeq" id="WP_278059025.1">
    <property type="nucleotide sequence ID" value="NZ_CP121247.1"/>
</dbReference>
<accession>A0ABT9NCW1</accession>
<protein>
    <submittedName>
        <fullName evidence="2">Transcriptional regulator with XRE-family HTH domain</fullName>
    </submittedName>
</protein>
<evidence type="ECO:0000259" key="1">
    <source>
        <dbReference type="PROSITE" id="PS50943"/>
    </source>
</evidence>
<gene>
    <name evidence="2" type="ORF">J2S49_001287</name>
</gene>
<sequence length="106" mass="12101">MFVELSKNRRAKIARLRAQNNRARDLVAELVKARKDMKITQIDMAAELEVDQATISRFENFVTYPRLDFLRDYAEAVGKEIQFMVSDAGAQFGTPAPARNRKEIPA</sequence>
<evidence type="ECO:0000313" key="3">
    <source>
        <dbReference type="Proteomes" id="UP001235966"/>
    </source>
</evidence>
<organism evidence="2 3">
    <name type="scientific">Arcanobacterium wilhelmae</name>
    <dbReference type="NCBI Taxonomy" id="1803177"/>
    <lineage>
        <taxon>Bacteria</taxon>
        <taxon>Bacillati</taxon>
        <taxon>Actinomycetota</taxon>
        <taxon>Actinomycetes</taxon>
        <taxon>Actinomycetales</taxon>
        <taxon>Actinomycetaceae</taxon>
        <taxon>Arcanobacterium</taxon>
    </lineage>
</organism>
<proteinExistence type="predicted"/>